<sequence length="348" mass="39113">MPNTSTPITLSETSKIGYGRRYNQFVRAVKRRIAIRTGQDKAEVQITPADLVDFVIAKKGNYAPNSWRLVRASLVWSLEEMALQVDPVSAQMIMDQVERLRRERADPDDDRDAKTSSTKAKKLADGDLALIEQTALEQRSKYKQHLVLYLKVGILTGLRPCEWPGAALRHSTRDGFAWMLVVANAKATNRRAHGSHRTLYFAELDPQTANEILAWIRIARSGRYQRLLNTIGRLLWKITRELWPDGPEWPTLYTTRHLAVAAWKAHYLYKGQTDAERLEALATIAAMMGHGSDATASQHYARANAGLKAIVPSADPEEVARIRRIIDLNWFGKLIAGDDTPPAPKVSP</sequence>
<dbReference type="AlphaFoldDB" id="A0A562KFR5"/>
<proteinExistence type="predicted"/>
<organism evidence="2 3">
    <name type="scientific">Bradyrhizobium daqingense</name>
    <dbReference type="NCBI Taxonomy" id="993502"/>
    <lineage>
        <taxon>Bacteria</taxon>
        <taxon>Pseudomonadati</taxon>
        <taxon>Pseudomonadota</taxon>
        <taxon>Alphaproteobacteria</taxon>
        <taxon>Hyphomicrobiales</taxon>
        <taxon>Nitrobacteraceae</taxon>
        <taxon>Bradyrhizobium</taxon>
    </lineage>
</organism>
<accession>A0A562KFR5</accession>
<dbReference type="GO" id="GO:0003677">
    <property type="term" value="F:DNA binding"/>
    <property type="evidence" value="ECO:0007669"/>
    <property type="project" value="InterPro"/>
</dbReference>
<dbReference type="OrthoDB" id="7806020at2"/>
<dbReference type="Proteomes" id="UP000317176">
    <property type="component" value="Unassembled WGS sequence"/>
</dbReference>
<evidence type="ECO:0008006" key="4">
    <source>
        <dbReference type="Google" id="ProtNLM"/>
    </source>
</evidence>
<dbReference type="RefSeq" id="WP_145642684.1">
    <property type="nucleotide sequence ID" value="NZ_CP088014.1"/>
</dbReference>
<reference evidence="2 3" key="1">
    <citation type="journal article" date="2015" name="Stand. Genomic Sci.">
        <title>Genomic Encyclopedia of Bacterial and Archaeal Type Strains, Phase III: the genomes of soil and plant-associated and newly described type strains.</title>
        <authorList>
            <person name="Whitman W.B."/>
            <person name="Woyke T."/>
            <person name="Klenk H.P."/>
            <person name="Zhou Y."/>
            <person name="Lilburn T.G."/>
            <person name="Beck B.J."/>
            <person name="De Vos P."/>
            <person name="Vandamme P."/>
            <person name="Eisen J.A."/>
            <person name="Garrity G."/>
            <person name="Hugenholtz P."/>
            <person name="Kyrpides N.C."/>
        </authorList>
    </citation>
    <scope>NUCLEOTIDE SEQUENCE [LARGE SCALE GENOMIC DNA]</scope>
    <source>
        <strain evidence="2 3">CGMCC 1.10947</strain>
    </source>
</reference>
<name>A0A562KFR5_9BRAD</name>
<evidence type="ECO:0000313" key="2">
    <source>
        <dbReference type="EMBL" id="TWH94278.1"/>
    </source>
</evidence>
<protein>
    <recommendedName>
        <fullName evidence="4">Phage integrase family protein</fullName>
    </recommendedName>
</protein>
<evidence type="ECO:0000313" key="3">
    <source>
        <dbReference type="Proteomes" id="UP000317176"/>
    </source>
</evidence>
<evidence type="ECO:0000256" key="1">
    <source>
        <dbReference type="SAM" id="MobiDB-lite"/>
    </source>
</evidence>
<keyword evidence="3" id="KW-1185">Reference proteome</keyword>
<dbReference type="InterPro" id="IPR011010">
    <property type="entry name" value="DNA_brk_join_enz"/>
</dbReference>
<dbReference type="SUPFAM" id="SSF56349">
    <property type="entry name" value="DNA breaking-rejoining enzymes"/>
    <property type="match status" value="1"/>
</dbReference>
<dbReference type="EMBL" id="VLKL01000037">
    <property type="protein sequence ID" value="TWH94278.1"/>
    <property type="molecule type" value="Genomic_DNA"/>
</dbReference>
<feature type="region of interest" description="Disordered" evidence="1">
    <location>
        <begin position="100"/>
        <end position="120"/>
    </location>
</feature>
<comment type="caution">
    <text evidence="2">The sequence shown here is derived from an EMBL/GenBank/DDBJ whole genome shotgun (WGS) entry which is preliminary data.</text>
</comment>
<gene>
    <name evidence="2" type="ORF">IQ17_06824</name>
</gene>